<feature type="transmembrane region" description="Helical" evidence="6">
    <location>
        <begin position="12"/>
        <end position="32"/>
    </location>
</feature>
<keyword evidence="2" id="KW-1003">Cell membrane</keyword>
<organism evidence="8 9">
    <name type="scientific">Carboxylicivirga marina</name>
    <dbReference type="NCBI Taxonomy" id="2800988"/>
    <lineage>
        <taxon>Bacteria</taxon>
        <taxon>Pseudomonadati</taxon>
        <taxon>Bacteroidota</taxon>
        <taxon>Bacteroidia</taxon>
        <taxon>Marinilabiliales</taxon>
        <taxon>Marinilabiliaceae</taxon>
        <taxon>Carboxylicivirga</taxon>
    </lineage>
</organism>
<dbReference type="InterPro" id="IPR050448">
    <property type="entry name" value="OpgB/LTA_synthase_biosynth"/>
</dbReference>
<dbReference type="Gene3D" id="3.40.720.10">
    <property type="entry name" value="Alkaline Phosphatase, subunit A"/>
    <property type="match status" value="1"/>
</dbReference>
<protein>
    <submittedName>
        <fullName evidence="8">Sulfatase-like hydrolase/transferase</fullName>
    </submittedName>
</protein>
<evidence type="ECO:0000256" key="3">
    <source>
        <dbReference type="ARBA" id="ARBA00022692"/>
    </source>
</evidence>
<dbReference type="InterPro" id="IPR000917">
    <property type="entry name" value="Sulfatase_N"/>
</dbReference>
<comment type="subcellular location">
    <subcellularLocation>
        <location evidence="1">Cell membrane</location>
        <topology evidence="1">Multi-pass membrane protein</topology>
    </subcellularLocation>
</comment>
<dbReference type="Pfam" id="PF00884">
    <property type="entry name" value="Sulfatase"/>
    <property type="match status" value="1"/>
</dbReference>
<feature type="transmembrane region" description="Helical" evidence="6">
    <location>
        <begin position="79"/>
        <end position="100"/>
    </location>
</feature>
<dbReference type="SUPFAM" id="SSF53649">
    <property type="entry name" value="Alkaline phosphatase-like"/>
    <property type="match status" value="1"/>
</dbReference>
<gene>
    <name evidence="8" type="ORF">JIV24_19300</name>
</gene>
<feature type="domain" description="Sulfatase N-terminal" evidence="7">
    <location>
        <begin position="269"/>
        <end position="535"/>
    </location>
</feature>
<dbReference type="InterPro" id="IPR017850">
    <property type="entry name" value="Alkaline_phosphatase_core_sf"/>
</dbReference>
<evidence type="ECO:0000313" key="8">
    <source>
        <dbReference type="EMBL" id="MBK3519502.1"/>
    </source>
</evidence>
<sequence length="611" mass="69711">MNKSFVIKFFRAFLFWMLFFAIHRLVFMVANIQYSNNTPFFQLLWTFVIGLRLDASFTGYIMVIIGLSQLPLLFLQRRVNFCWFSIVNKVFVVLLSAFLLGDVGLYSFWGKHMDVEAIGFLQTPDIVMASLQWYHPVVFIVALAVISYLLFKLFKLIIGKRNKTVDALTWKQTFVTAGVVVLVSAAMIAPIRGSVGVAPINTGVAYFSTHRYANHCAINPLWNLSYDMKKMDVTKKRYKYMDDEKANAIFDELTQHSGNYQSLLKTDKPNVVVILLESYASHIIEDLGGVNVTPNINQLISESVLFSNVRAAANRSDKGLVATLAGYQVLPSYSIIRFPEKTGSLPFLPKKLKEKGYNDLMYMYGGDIKFKNMNSFVKQAGFEKVVSIDEFESDKQGEKWGVHDEYTFRRLVKEMEISKEPYFKFLFTLSSHEPFDVPMERMFENDYYNSVAYTDKCIGEFFTSVKEQNLWDNSLFILIADHAVGGPKRIPLDDTNYANIPMIWTGGALSVKDTVITDFGSQTDLARTLLSQLNIDAKEFKFSKNILDQGVEKFAFNIIAPSGVSFKDSSSYQYYNSKVNRFIKAEGLESQTDSLKAKAYLQVIYNDHQSR</sequence>
<evidence type="ECO:0000256" key="4">
    <source>
        <dbReference type="ARBA" id="ARBA00022989"/>
    </source>
</evidence>
<dbReference type="PANTHER" id="PTHR47371">
    <property type="entry name" value="LIPOTEICHOIC ACID SYNTHASE"/>
    <property type="match status" value="1"/>
</dbReference>
<feature type="transmembrane region" description="Helical" evidence="6">
    <location>
        <begin position="44"/>
        <end position="67"/>
    </location>
</feature>
<keyword evidence="3 6" id="KW-0812">Transmembrane</keyword>
<evidence type="ECO:0000256" key="5">
    <source>
        <dbReference type="ARBA" id="ARBA00023136"/>
    </source>
</evidence>
<dbReference type="CDD" id="cd16015">
    <property type="entry name" value="LTA_synthase"/>
    <property type="match status" value="1"/>
</dbReference>
<name>A0ABS1HPN3_9BACT</name>
<accession>A0ABS1HPN3</accession>
<feature type="transmembrane region" description="Helical" evidence="6">
    <location>
        <begin position="133"/>
        <end position="151"/>
    </location>
</feature>
<dbReference type="RefSeq" id="WP_200466721.1">
    <property type="nucleotide sequence ID" value="NZ_JAENRR010000072.1"/>
</dbReference>
<keyword evidence="4 6" id="KW-1133">Transmembrane helix</keyword>
<dbReference type="InterPro" id="IPR012160">
    <property type="entry name" value="LtaS-like"/>
</dbReference>
<keyword evidence="5 6" id="KW-0472">Membrane</keyword>
<dbReference type="PIRSF" id="PIRSF005091">
    <property type="entry name" value="Mmb_sulf_HI1246"/>
    <property type="match status" value="1"/>
</dbReference>
<dbReference type="PANTHER" id="PTHR47371:SF3">
    <property type="entry name" value="PHOSPHOGLYCEROL TRANSFERASE I"/>
    <property type="match status" value="1"/>
</dbReference>
<dbReference type="Gene3D" id="3.30.1120.80">
    <property type="match status" value="1"/>
</dbReference>
<evidence type="ECO:0000259" key="7">
    <source>
        <dbReference type="Pfam" id="PF00884"/>
    </source>
</evidence>
<reference evidence="8 9" key="1">
    <citation type="submission" date="2021-01" db="EMBL/GenBank/DDBJ databases">
        <title>Carboxyliciviraga sp.nov., isolated from coastal sediments.</title>
        <authorList>
            <person name="Lu D."/>
            <person name="Zhang T."/>
        </authorList>
    </citation>
    <scope>NUCLEOTIDE SEQUENCE [LARGE SCALE GENOMIC DNA]</scope>
    <source>
        <strain evidence="8 9">N1Y132</strain>
    </source>
</reference>
<feature type="transmembrane region" description="Helical" evidence="6">
    <location>
        <begin position="172"/>
        <end position="191"/>
    </location>
</feature>
<keyword evidence="9" id="KW-1185">Reference proteome</keyword>
<evidence type="ECO:0000256" key="6">
    <source>
        <dbReference type="SAM" id="Phobius"/>
    </source>
</evidence>
<comment type="caution">
    <text evidence="8">The sequence shown here is derived from an EMBL/GenBank/DDBJ whole genome shotgun (WGS) entry which is preliminary data.</text>
</comment>
<proteinExistence type="predicted"/>
<dbReference type="EMBL" id="JAENRR010000072">
    <property type="protein sequence ID" value="MBK3519502.1"/>
    <property type="molecule type" value="Genomic_DNA"/>
</dbReference>
<evidence type="ECO:0000313" key="9">
    <source>
        <dbReference type="Proteomes" id="UP000605676"/>
    </source>
</evidence>
<evidence type="ECO:0000256" key="2">
    <source>
        <dbReference type="ARBA" id="ARBA00022475"/>
    </source>
</evidence>
<evidence type="ECO:0000256" key="1">
    <source>
        <dbReference type="ARBA" id="ARBA00004651"/>
    </source>
</evidence>
<dbReference type="Proteomes" id="UP000605676">
    <property type="component" value="Unassembled WGS sequence"/>
</dbReference>